<feature type="domain" description="Cation/H+ exchanger transmembrane" evidence="6">
    <location>
        <begin position="42"/>
        <end position="412"/>
    </location>
</feature>
<dbReference type="KEGG" id="gph:GEMMAAP_02125"/>
<dbReference type="eggNOG" id="COG0475">
    <property type="taxonomic scope" value="Bacteria"/>
</dbReference>
<evidence type="ECO:0000313" key="8">
    <source>
        <dbReference type="Proteomes" id="UP000076404"/>
    </source>
</evidence>
<protein>
    <recommendedName>
        <fullName evidence="6">Cation/H+ exchanger transmembrane domain-containing protein</fullName>
    </recommendedName>
</protein>
<dbReference type="AlphaFoldDB" id="A0A143BH61"/>
<evidence type="ECO:0000313" key="7">
    <source>
        <dbReference type="EMBL" id="AMW03955.1"/>
    </source>
</evidence>
<keyword evidence="2 5" id="KW-0812">Transmembrane</keyword>
<evidence type="ECO:0000256" key="2">
    <source>
        <dbReference type="ARBA" id="ARBA00022692"/>
    </source>
</evidence>
<reference evidence="7 8" key="1">
    <citation type="journal article" date="2014" name="Proc. Natl. Acad. Sci. U.S.A.">
        <title>Functional type 2 photosynthetic reaction centers found in the rare bacterial phylum Gemmatimonadetes.</title>
        <authorList>
            <person name="Zeng Y."/>
            <person name="Feng F."/>
            <person name="Medova H."/>
            <person name="Dean J."/>
            <person name="Koblizek M."/>
        </authorList>
    </citation>
    <scope>NUCLEOTIDE SEQUENCE [LARGE SCALE GENOMIC DNA]</scope>
    <source>
        <strain evidence="7 8">AP64</strain>
    </source>
</reference>
<dbReference type="Proteomes" id="UP000076404">
    <property type="component" value="Chromosome"/>
</dbReference>
<feature type="transmembrane region" description="Helical" evidence="5">
    <location>
        <begin position="327"/>
        <end position="352"/>
    </location>
</feature>
<dbReference type="RefSeq" id="WP_026849239.1">
    <property type="nucleotide sequence ID" value="NZ_CP011454.1"/>
</dbReference>
<feature type="transmembrane region" description="Helical" evidence="5">
    <location>
        <begin position="184"/>
        <end position="205"/>
    </location>
</feature>
<dbReference type="EMBL" id="CP011454">
    <property type="protein sequence ID" value="AMW03955.1"/>
    <property type="molecule type" value="Genomic_DNA"/>
</dbReference>
<feature type="transmembrane region" description="Helical" evidence="5">
    <location>
        <begin position="254"/>
        <end position="271"/>
    </location>
</feature>
<feature type="transmembrane region" description="Helical" evidence="5">
    <location>
        <begin position="364"/>
        <end position="384"/>
    </location>
</feature>
<dbReference type="InterPro" id="IPR006153">
    <property type="entry name" value="Cation/H_exchanger_TM"/>
</dbReference>
<feature type="transmembrane region" description="Helical" evidence="5">
    <location>
        <begin position="396"/>
        <end position="417"/>
    </location>
</feature>
<keyword evidence="4 5" id="KW-0472">Membrane</keyword>
<dbReference type="GO" id="GO:0015297">
    <property type="term" value="F:antiporter activity"/>
    <property type="evidence" value="ECO:0007669"/>
    <property type="project" value="InterPro"/>
</dbReference>
<dbReference type="GO" id="GO:0016020">
    <property type="term" value="C:membrane"/>
    <property type="evidence" value="ECO:0007669"/>
    <property type="project" value="UniProtKB-SubCell"/>
</dbReference>
<dbReference type="Pfam" id="PF00999">
    <property type="entry name" value="Na_H_Exchanger"/>
    <property type="match status" value="1"/>
</dbReference>
<feature type="transmembrane region" description="Helical" evidence="5">
    <location>
        <begin position="55"/>
        <end position="75"/>
    </location>
</feature>
<dbReference type="InterPro" id="IPR038770">
    <property type="entry name" value="Na+/solute_symporter_sf"/>
</dbReference>
<gene>
    <name evidence="7" type="ORF">GEMMAAP_02125</name>
</gene>
<keyword evidence="3 5" id="KW-1133">Transmembrane helix</keyword>
<comment type="subcellular location">
    <subcellularLocation>
        <location evidence="1">Membrane</location>
        <topology evidence="1">Multi-pass membrane protein</topology>
    </subcellularLocation>
</comment>
<dbReference type="GO" id="GO:1902600">
    <property type="term" value="P:proton transmembrane transport"/>
    <property type="evidence" value="ECO:0007669"/>
    <property type="project" value="InterPro"/>
</dbReference>
<organism evidence="7 8">
    <name type="scientific">Gemmatimonas phototrophica</name>
    <dbReference type="NCBI Taxonomy" id="1379270"/>
    <lineage>
        <taxon>Bacteria</taxon>
        <taxon>Pseudomonadati</taxon>
        <taxon>Gemmatimonadota</taxon>
        <taxon>Gemmatimonadia</taxon>
        <taxon>Gemmatimonadales</taxon>
        <taxon>Gemmatimonadaceae</taxon>
        <taxon>Gemmatimonas</taxon>
    </lineage>
</organism>
<feature type="transmembrane region" description="Helical" evidence="5">
    <location>
        <begin position="120"/>
        <end position="138"/>
    </location>
</feature>
<feature type="transmembrane region" description="Helical" evidence="5">
    <location>
        <begin position="25"/>
        <end position="43"/>
    </location>
</feature>
<dbReference type="PANTHER" id="PTHR43021">
    <property type="entry name" value="NA(+)/H(+) ANTIPORTER-RELATED"/>
    <property type="match status" value="1"/>
</dbReference>
<evidence type="ECO:0000256" key="4">
    <source>
        <dbReference type="ARBA" id="ARBA00023136"/>
    </source>
</evidence>
<reference evidence="7 8" key="2">
    <citation type="journal article" date="2016" name="Environ. Microbiol. Rep.">
        <title>Metagenomic evidence for the presence of phototrophic Gemmatimonadetes bacteria in diverse environments.</title>
        <authorList>
            <person name="Zeng Y."/>
            <person name="Baumbach J."/>
            <person name="Barbosa E.G."/>
            <person name="Azevedo V."/>
            <person name="Zhang C."/>
            <person name="Koblizek M."/>
        </authorList>
    </citation>
    <scope>NUCLEOTIDE SEQUENCE [LARGE SCALE GENOMIC DNA]</scope>
    <source>
        <strain evidence="7 8">AP64</strain>
    </source>
</reference>
<name>A0A143BH61_9BACT</name>
<dbReference type="PANTHER" id="PTHR43021:SF2">
    <property type="entry name" value="CATION_H+ EXCHANGER DOMAIN-CONTAINING PROTEIN"/>
    <property type="match status" value="1"/>
</dbReference>
<evidence type="ECO:0000256" key="1">
    <source>
        <dbReference type="ARBA" id="ARBA00004141"/>
    </source>
</evidence>
<proteinExistence type="predicted"/>
<evidence type="ECO:0000256" key="3">
    <source>
        <dbReference type="ARBA" id="ARBA00022989"/>
    </source>
</evidence>
<feature type="transmembrane region" description="Helical" evidence="5">
    <location>
        <begin position="81"/>
        <end position="100"/>
    </location>
</feature>
<keyword evidence="8" id="KW-1185">Reference proteome</keyword>
<evidence type="ECO:0000256" key="5">
    <source>
        <dbReference type="SAM" id="Phobius"/>
    </source>
</evidence>
<evidence type="ECO:0000259" key="6">
    <source>
        <dbReference type="Pfam" id="PF00999"/>
    </source>
</evidence>
<accession>A0A143BH61</accession>
<dbReference type="STRING" id="1379270.GEMMAAP_02125"/>
<sequence>MRRLVILLILYAVMRGVFELASASAGTPTLMLFGFLILGAYSVGELVKPLGIPKIVGYMAAGILFGPSALAYVSKPALAELTPVSNLAIALIAFLAGAELQWSEIRQRGVAILKMMSAELLLCFVGVAGTLALLRGQLPLLAQAPAAEVFAFSLLFAAVAVVHSPAATIALLSESKANGPVARYTLGVVLVMDVAVVLIFTAVLSSARALVPPSGGGGGVQVGTVLWEIGGAVLVGGVLGAAVSLYLRFISRELMILALLVALLGAELARVLHVETLLTLLVAGFVTENAGGGRGENFRHAMERAAAPIFVVFFALSGARIDPLAVLPLWTIVVPIVLVRIVAIWGGIQLGGRWAKLDPAIHRHAWYGLVSQAGVAFGLAAVVADVYPARGETLRALLLATIAINQTIGPILFRFGLQRAGELNAESPSTPLQQIQTHNAHP</sequence>
<dbReference type="Gene3D" id="1.20.1530.20">
    <property type="match status" value="1"/>
</dbReference>
<feature type="transmembrane region" description="Helical" evidence="5">
    <location>
        <begin position="150"/>
        <end position="172"/>
    </location>
</feature>
<dbReference type="OrthoDB" id="9783404at2"/>
<feature type="transmembrane region" description="Helical" evidence="5">
    <location>
        <begin position="225"/>
        <end position="247"/>
    </location>
</feature>